<evidence type="ECO:0000256" key="1">
    <source>
        <dbReference type="SAM" id="Phobius"/>
    </source>
</evidence>
<name>A0AAE0WDN8_9BIVA</name>
<reference evidence="2" key="1">
    <citation type="journal article" date="2021" name="Genome Biol. Evol.">
        <title>A High-Quality Reference Genome for a Parasitic Bivalve with Doubly Uniparental Inheritance (Bivalvia: Unionida).</title>
        <authorList>
            <person name="Smith C.H."/>
        </authorList>
    </citation>
    <scope>NUCLEOTIDE SEQUENCE</scope>
    <source>
        <strain evidence="2">CHS0354</strain>
    </source>
</reference>
<organism evidence="2 3">
    <name type="scientific">Potamilus streckersoni</name>
    <dbReference type="NCBI Taxonomy" id="2493646"/>
    <lineage>
        <taxon>Eukaryota</taxon>
        <taxon>Metazoa</taxon>
        <taxon>Spiralia</taxon>
        <taxon>Lophotrochozoa</taxon>
        <taxon>Mollusca</taxon>
        <taxon>Bivalvia</taxon>
        <taxon>Autobranchia</taxon>
        <taxon>Heteroconchia</taxon>
        <taxon>Palaeoheterodonta</taxon>
        <taxon>Unionida</taxon>
        <taxon>Unionoidea</taxon>
        <taxon>Unionidae</taxon>
        <taxon>Ambleminae</taxon>
        <taxon>Lampsilini</taxon>
        <taxon>Potamilus</taxon>
    </lineage>
</organism>
<reference evidence="2" key="2">
    <citation type="journal article" date="2021" name="Genome Biol. Evol.">
        <title>Developing a high-quality reference genome for a parasitic bivalve with doubly uniparental inheritance (Bivalvia: Unionida).</title>
        <authorList>
            <person name="Smith C.H."/>
        </authorList>
    </citation>
    <scope>NUCLEOTIDE SEQUENCE</scope>
    <source>
        <strain evidence="2">CHS0354</strain>
        <tissue evidence="2">Mantle</tissue>
    </source>
</reference>
<dbReference type="Proteomes" id="UP001195483">
    <property type="component" value="Unassembled WGS sequence"/>
</dbReference>
<keyword evidence="1" id="KW-1133">Transmembrane helix</keyword>
<reference evidence="2" key="3">
    <citation type="submission" date="2023-05" db="EMBL/GenBank/DDBJ databases">
        <authorList>
            <person name="Smith C.H."/>
        </authorList>
    </citation>
    <scope>NUCLEOTIDE SEQUENCE</scope>
    <source>
        <strain evidence="2">CHS0354</strain>
        <tissue evidence="2">Mantle</tissue>
    </source>
</reference>
<keyword evidence="3" id="KW-1185">Reference proteome</keyword>
<feature type="non-terminal residue" evidence="2">
    <location>
        <position position="64"/>
    </location>
</feature>
<feature type="transmembrane region" description="Helical" evidence="1">
    <location>
        <begin position="21"/>
        <end position="38"/>
    </location>
</feature>
<proteinExistence type="predicted"/>
<keyword evidence="1" id="KW-0472">Membrane</keyword>
<protein>
    <submittedName>
        <fullName evidence="2">Uncharacterized protein</fullName>
    </submittedName>
</protein>
<sequence length="64" mass="7049">MGICFDSGLRRIQCPSQARQCLQAFIGTFLLLVEWFALTPDGLAGVVFRSVFPQSLAVKTTLET</sequence>
<dbReference type="AlphaFoldDB" id="A0AAE0WDN8"/>
<comment type="caution">
    <text evidence="2">The sequence shown here is derived from an EMBL/GenBank/DDBJ whole genome shotgun (WGS) entry which is preliminary data.</text>
</comment>
<accession>A0AAE0WDN8</accession>
<gene>
    <name evidence="2" type="ORF">CHS0354_041576</name>
</gene>
<evidence type="ECO:0000313" key="3">
    <source>
        <dbReference type="Proteomes" id="UP001195483"/>
    </source>
</evidence>
<dbReference type="EMBL" id="JAEAOA010002347">
    <property type="protein sequence ID" value="KAK3609525.1"/>
    <property type="molecule type" value="Genomic_DNA"/>
</dbReference>
<keyword evidence="1" id="KW-0812">Transmembrane</keyword>
<evidence type="ECO:0000313" key="2">
    <source>
        <dbReference type="EMBL" id="KAK3609525.1"/>
    </source>
</evidence>